<dbReference type="GO" id="GO:0006270">
    <property type="term" value="P:DNA replication initiation"/>
    <property type="evidence" value="ECO:0007669"/>
    <property type="project" value="TreeGrafter"/>
</dbReference>
<feature type="region of interest" description="Disordered" evidence="2">
    <location>
        <begin position="624"/>
        <end position="644"/>
    </location>
</feature>
<feature type="domain" description="BRCT" evidence="3">
    <location>
        <begin position="478"/>
        <end position="562"/>
    </location>
</feature>
<dbReference type="InterPro" id="IPR059215">
    <property type="entry name" value="BRCT2_TopBP1-like"/>
</dbReference>
<dbReference type="GO" id="GO:0033314">
    <property type="term" value="P:mitotic DNA replication checkpoint signaling"/>
    <property type="evidence" value="ECO:0007669"/>
    <property type="project" value="TreeGrafter"/>
</dbReference>
<dbReference type="InterPro" id="IPR036420">
    <property type="entry name" value="BRCT_dom_sf"/>
</dbReference>
<feature type="domain" description="BRCT" evidence="3">
    <location>
        <begin position="86"/>
        <end position="175"/>
    </location>
</feature>
<proteinExistence type="predicted"/>
<evidence type="ECO:0000313" key="4">
    <source>
        <dbReference type="EMBL" id="OQR99353.1"/>
    </source>
</evidence>
<dbReference type="SUPFAM" id="SSF52113">
    <property type="entry name" value="BRCT domain"/>
    <property type="match status" value="4"/>
</dbReference>
<dbReference type="Gene3D" id="3.40.50.10190">
    <property type="entry name" value="BRCT domain"/>
    <property type="match status" value="4"/>
</dbReference>
<evidence type="ECO:0000313" key="5">
    <source>
        <dbReference type="Proteomes" id="UP000243579"/>
    </source>
</evidence>
<comment type="caution">
    <text evidence="4">The sequence shown here is derived from an EMBL/GenBank/DDBJ whole genome shotgun (WGS) entry which is preliminary data.</text>
</comment>
<dbReference type="CDD" id="cd17731">
    <property type="entry name" value="BRCT_TopBP1_rpt2_like"/>
    <property type="match status" value="1"/>
</dbReference>
<feature type="domain" description="BRCT" evidence="3">
    <location>
        <begin position="26"/>
        <end position="88"/>
    </location>
</feature>
<evidence type="ECO:0000256" key="1">
    <source>
        <dbReference type="ARBA" id="ARBA00022737"/>
    </source>
</evidence>
<keyword evidence="5" id="KW-1185">Reference proteome</keyword>
<evidence type="ECO:0000259" key="3">
    <source>
        <dbReference type="PROSITE" id="PS50172"/>
    </source>
</evidence>
<dbReference type="InterPro" id="IPR001357">
    <property type="entry name" value="BRCT_dom"/>
</dbReference>
<organism evidence="4 5">
    <name type="scientific">Achlya hypogyna</name>
    <name type="common">Oomycete</name>
    <name type="synonym">Protoachlya hypogyna</name>
    <dbReference type="NCBI Taxonomy" id="1202772"/>
    <lineage>
        <taxon>Eukaryota</taxon>
        <taxon>Sar</taxon>
        <taxon>Stramenopiles</taxon>
        <taxon>Oomycota</taxon>
        <taxon>Saprolegniomycetes</taxon>
        <taxon>Saprolegniales</taxon>
        <taxon>Achlyaceae</taxon>
        <taxon>Achlya</taxon>
    </lineage>
</organism>
<feature type="domain" description="BRCT" evidence="3">
    <location>
        <begin position="209"/>
        <end position="311"/>
    </location>
</feature>
<feature type="region of interest" description="Disordered" evidence="2">
    <location>
        <begin position="561"/>
        <end position="584"/>
    </location>
</feature>
<dbReference type="PROSITE" id="PS50172">
    <property type="entry name" value="BRCT"/>
    <property type="match status" value="5"/>
</dbReference>
<dbReference type="PANTHER" id="PTHR13561:SF20">
    <property type="entry name" value="DNA TOPOISOMERASE 2-BINDING PROTEIN 1"/>
    <property type="match status" value="1"/>
</dbReference>
<reference evidence="4 5" key="1">
    <citation type="journal article" date="2014" name="Genome Biol. Evol.">
        <title>The secreted proteins of Achlya hypogyna and Thraustotheca clavata identify the ancestral oomycete secretome and reveal gene acquisitions by horizontal gene transfer.</title>
        <authorList>
            <person name="Misner I."/>
            <person name="Blouin N."/>
            <person name="Leonard G."/>
            <person name="Richards T.A."/>
            <person name="Lane C.E."/>
        </authorList>
    </citation>
    <scope>NUCLEOTIDE SEQUENCE [LARGE SCALE GENOMIC DNA]</scope>
    <source>
        <strain evidence="4 5">ATCC 48635</strain>
    </source>
</reference>
<dbReference type="PANTHER" id="PTHR13561">
    <property type="entry name" value="DNA REPLICATION REGULATOR DPB11-RELATED"/>
    <property type="match status" value="1"/>
</dbReference>
<accession>A0A1V9ZMY8</accession>
<protein>
    <recommendedName>
        <fullName evidence="3">BRCT domain-containing protein</fullName>
    </recommendedName>
</protein>
<dbReference type="EMBL" id="JNBR01000070">
    <property type="protein sequence ID" value="OQR99353.1"/>
    <property type="molecule type" value="Genomic_DNA"/>
</dbReference>
<dbReference type="Proteomes" id="UP000243579">
    <property type="component" value="Unassembled WGS sequence"/>
</dbReference>
<dbReference type="SMART" id="SM00292">
    <property type="entry name" value="BRCT"/>
    <property type="match status" value="4"/>
</dbReference>
<dbReference type="AlphaFoldDB" id="A0A1V9ZMY8"/>
<sequence length="644" mass="69795">MTPAANEYHICSTGLTPEENTGAMGLVNELGMSWDDDLHHGVTHLLAKGVGSDKYKAAVAAGMVVVKPEWLVECSQRRQIVPTVPFELGILEGLCICTTGLYLEDRELVEQLCNEHHALYQPELSFGVTTHLLAEQPGGAKYEAAIAHGIPVVTLEWIAACVEAKAFVDEDPYRVKGDDDETGVLDDVPTSMKLADELTQCIALLRDEPRGEFLDGCVFWLAGFSNDLVLKMKWLIRFGMGSRYDAYNPSVTHIIADVMGLLSVYDGTLLFPSSNWRHYGDTNGALEVVSPKWLIESCLASECLQEAQFPVAAVAPAPPKPAPVPIRPSPPVRAAPTPAASVVVPEKPKPEPPKGLFANIMSLLLRTWPVGQKPTSRVKAAISAAGGRTRELNTADPRILTAKDLQSIAFLVVCNGTVLPEGMLKSLRDSMPQAKVVTEVWVQCSLEANVLYPRRAHELFTLSTSATQSTFPTLPLACFESVVASVSLYMDLERDVLSTLLELAGAKVTARFSARNTHLVCSAPEGAKYEKAVKYNTAIVNAEWVVHSMVHGRLLPVPKALTGTPKRKRDAVPEEPARGLSQLDPFLGGDTESLGFPAPRAKVAVPTPEKSTVVNPNFFDDSQAPLPNSEMVGYADHANPRTLL</sequence>
<name>A0A1V9ZMY8_ACHHY</name>
<gene>
    <name evidence="4" type="ORF">ACHHYP_06939</name>
</gene>
<feature type="domain" description="BRCT" evidence="3">
    <location>
        <begin position="352"/>
        <end position="459"/>
    </location>
</feature>
<dbReference type="OrthoDB" id="251770at2759"/>
<dbReference type="Pfam" id="PF12738">
    <property type="entry name" value="PTCB-BRCT"/>
    <property type="match status" value="3"/>
</dbReference>
<dbReference type="GO" id="GO:0007095">
    <property type="term" value="P:mitotic G2 DNA damage checkpoint signaling"/>
    <property type="evidence" value="ECO:0007669"/>
    <property type="project" value="TreeGrafter"/>
</dbReference>
<dbReference type="STRING" id="1202772.A0A1V9ZMY8"/>
<keyword evidence="1" id="KW-0677">Repeat</keyword>
<evidence type="ECO:0000256" key="2">
    <source>
        <dbReference type="SAM" id="MobiDB-lite"/>
    </source>
</evidence>